<feature type="compositionally biased region" description="Polar residues" evidence="1">
    <location>
        <begin position="518"/>
        <end position="530"/>
    </location>
</feature>
<feature type="compositionally biased region" description="Polar residues" evidence="1">
    <location>
        <begin position="538"/>
        <end position="548"/>
    </location>
</feature>
<dbReference type="AlphaFoldDB" id="A0A2S4PW92"/>
<protein>
    <recommendedName>
        <fullName evidence="5">Pre-mRNA splicing factor CLF1</fullName>
    </recommendedName>
</protein>
<evidence type="ECO:0000313" key="3">
    <source>
        <dbReference type="EMBL" id="POS86284.1"/>
    </source>
</evidence>
<dbReference type="Proteomes" id="UP000237438">
    <property type="component" value="Unassembled WGS sequence"/>
</dbReference>
<feature type="region of interest" description="Disordered" evidence="1">
    <location>
        <begin position="430"/>
        <end position="505"/>
    </location>
</feature>
<comment type="caution">
    <text evidence="3">The sequence shown here is derived from an EMBL/GenBank/DDBJ whole genome shotgun (WGS) entry which is preliminary data.</text>
</comment>
<accession>A0A2S4PW92</accession>
<keyword evidence="2" id="KW-0472">Membrane</keyword>
<dbReference type="Gene3D" id="2.120.10.80">
    <property type="entry name" value="Kelch-type beta propeller"/>
    <property type="match status" value="1"/>
</dbReference>
<dbReference type="STRING" id="225359.A0A2S4PW92"/>
<feature type="region of interest" description="Disordered" evidence="1">
    <location>
        <begin position="517"/>
        <end position="593"/>
    </location>
</feature>
<dbReference type="EMBL" id="PEDP01000362">
    <property type="protein sequence ID" value="POS86284.1"/>
    <property type="molecule type" value="Genomic_DNA"/>
</dbReference>
<evidence type="ECO:0000256" key="2">
    <source>
        <dbReference type="SAM" id="Phobius"/>
    </source>
</evidence>
<dbReference type="OrthoDB" id="5352000at2759"/>
<evidence type="ECO:0000256" key="1">
    <source>
        <dbReference type="SAM" id="MobiDB-lite"/>
    </source>
</evidence>
<keyword evidence="2" id="KW-1133">Transmembrane helix</keyword>
<dbReference type="InterPro" id="IPR015915">
    <property type="entry name" value="Kelch-typ_b-propeller"/>
</dbReference>
<gene>
    <name evidence="3" type="ORF">EPUL_002803</name>
</gene>
<dbReference type="SUPFAM" id="SSF117281">
    <property type="entry name" value="Kelch motif"/>
    <property type="match status" value="1"/>
</dbReference>
<reference evidence="3 4" key="1">
    <citation type="submission" date="2017-10" db="EMBL/GenBank/DDBJ databases">
        <title>Development of genomic resources for the powdery mildew, Erysiphe pulchra.</title>
        <authorList>
            <person name="Wadl P.A."/>
            <person name="Mack B.M."/>
            <person name="Moore G."/>
            <person name="Beltz S.B."/>
        </authorList>
    </citation>
    <scope>NUCLEOTIDE SEQUENCE [LARGE SCALE GENOMIC DNA]</scope>
    <source>
        <strain evidence="3">Cflorida</strain>
    </source>
</reference>
<feature type="transmembrane region" description="Helical" evidence="2">
    <location>
        <begin position="369"/>
        <end position="390"/>
    </location>
</feature>
<organism evidence="3 4">
    <name type="scientific">Erysiphe pulchra</name>
    <dbReference type="NCBI Taxonomy" id="225359"/>
    <lineage>
        <taxon>Eukaryota</taxon>
        <taxon>Fungi</taxon>
        <taxon>Dikarya</taxon>
        <taxon>Ascomycota</taxon>
        <taxon>Pezizomycotina</taxon>
        <taxon>Leotiomycetes</taxon>
        <taxon>Erysiphales</taxon>
        <taxon>Erysiphaceae</taxon>
        <taxon>Erysiphe</taxon>
    </lineage>
</organism>
<sequence>MNLPSYSHSLDDSCTVIYNRTIYSYSSESFQSLKLQSNAKWEELPMGMPVKGGVCVHRTPTGNDTLPSMFIVGGVSDSELYQGLQRFTFDTKKWDTIIPSDPVMQNRMYHGAVYLNTSDSIFVYSGTQDQSASLSSQTFTIQASEPFRVTAFQSIAPPAILPVMLQWTDSQAVYLGGSDTNKKVMLFDPVNSWVDSNITLANPVINTQNIKSTIISGDDLTKVLYTFDLSKSPNSVNITVIRNSDGSAIQNARPTFSKGTQNLPQSIERLTAENWPSYDSAQAPRVSRKACAISKDRSTGLVIFTGGSQVESIAIFDARGNHWEDPSTFLGSKELSTNASSDVPSISGKLKDAAHSDEIRFQPEFSQKVLIIILGSILISAALIIGLLFFCRSRKSKVQYDKTNDPKVTSSPDEKDGMDFVDRGIPDIILEKYSSPPNGDYKQSRKDGDYNNSQHIYKDVISKPISLHKRQGEDSPSYLEGTRPAPLPNEARHTERRSSGWNRYWSNEDSSPVVGFYSSESNPYYQNQKDSQARKNTDFTTPKNGTDHSSVSSGSSSLTHQTHKNAMTVDVGGYAYEPSYISPREGIDKRNRY</sequence>
<proteinExistence type="predicted"/>
<evidence type="ECO:0000313" key="4">
    <source>
        <dbReference type="Proteomes" id="UP000237438"/>
    </source>
</evidence>
<name>A0A2S4PW92_9PEZI</name>
<evidence type="ECO:0008006" key="5">
    <source>
        <dbReference type="Google" id="ProtNLM"/>
    </source>
</evidence>
<keyword evidence="2" id="KW-0812">Transmembrane</keyword>
<keyword evidence="4" id="KW-1185">Reference proteome</keyword>
<feature type="region of interest" description="Disordered" evidence="1">
    <location>
        <begin position="401"/>
        <end position="420"/>
    </location>
</feature>